<name>A0A8J7AR31_9CYAN</name>
<comment type="caution">
    <text evidence="1">The sequence shown here is derived from an EMBL/GenBank/DDBJ whole genome shotgun (WGS) entry which is preliminary data.</text>
</comment>
<accession>A0A8J7AR31</accession>
<gene>
    <name evidence="1" type="ORF">IQ241_17285</name>
</gene>
<organism evidence="1 2">
    <name type="scientific">Vasconcelosia minhoensis LEGE 07310</name>
    <dbReference type="NCBI Taxonomy" id="915328"/>
    <lineage>
        <taxon>Bacteria</taxon>
        <taxon>Bacillati</taxon>
        <taxon>Cyanobacteriota</taxon>
        <taxon>Cyanophyceae</taxon>
        <taxon>Nodosilineales</taxon>
        <taxon>Cymatolegaceae</taxon>
        <taxon>Vasconcelosia</taxon>
        <taxon>Vasconcelosia minhoensis</taxon>
    </lineage>
</organism>
<dbReference type="Gene3D" id="1.10.10.10">
    <property type="entry name" value="Winged helix-like DNA-binding domain superfamily/Winged helix DNA-binding domain"/>
    <property type="match status" value="1"/>
</dbReference>
<dbReference type="EMBL" id="JADEXG010000045">
    <property type="protein sequence ID" value="MBE9079029.1"/>
    <property type="molecule type" value="Genomic_DNA"/>
</dbReference>
<reference evidence="1" key="1">
    <citation type="submission" date="2020-10" db="EMBL/GenBank/DDBJ databases">
        <authorList>
            <person name="Castelo-Branco R."/>
            <person name="Eusebio N."/>
            <person name="Adriana R."/>
            <person name="Vieira A."/>
            <person name="Brugerolle De Fraissinette N."/>
            <person name="Rezende De Castro R."/>
            <person name="Schneider M.P."/>
            <person name="Vasconcelos V."/>
            <person name="Leao P.N."/>
        </authorList>
    </citation>
    <scope>NUCLEOTIDE SEQUENCE</scope>
    <source>
        <strain evidence="1">LEGE 07310</strain>
    </source>
</reference>
<evidence type="ECO:0008006" key="3">
    <source>
        <dbReference type="Google" id="ProtNLM"/>
    </source>
</evidence>
<proteinExistence type="predicted"/>
<keyword evidence="2" id="KW-1185">Reference proteome</keyword>
<dbReference type="AlphaFoldDB" id="A0A8J7AR31"/>
<dbReference type="InterPro" id="IPR009057">
    <property type="entry name" value="Homeodomain-like_sf"/>
</dbReference>
<evidence type="ECO:0000313" key="1">
    <source>
        <dbReference type="EMBL" id="MBE9079029.1"/>
    </source>
</evidence>
<dbReference type="Pfam" id="PF04255">
    <property type="entry name" value="DUF433"/>
    <property type="match status" value="1"/>
</dbReference>
<dbReference type="Proteomes" id="UP000636505">
    <property type="component" value="Unassembled WGS sequence"/>
</dbReference>
<evidence type="ECO:0000313" key="2">
    <source>
        <dbReference type="Proteomes" id="UP000636505"/>
    </source>
</evidence>
<protein>
    <recommendedName>
        <fullName evidence="3">DUF433 domain-containing protein</fullName>
    </recommendedName>
</protein>
<dbReference type="InterPro" id="IPR007367">
    <property type="entry name" value="DUF433"/>
</dbReference>
<dbReference type="SUPFAM" id="SSF46689">
    <property type="entry name" value="Homeodomain-like"/>
    <property type="match status" value="1"/>
</dbReference>
<dbReference type="InterPro" id="IPR036388">
    <property type="entry name" value="WH-like_DNA-bd_sf"/>
</dbReference>
<sequence>MSPPAAWKETAIIVNAFRQGLLPKSMAQSYPRLELEKVYGAIAFYLANRSEIDD</sequence>